<dbReference type="RefSeq" id="WP_142911570.1">
    <property type="nucleotide sequence ID" value="NZ_JAPZLP010000001.1"/>
</dbReference>
<protein>
    <submittedName>
        <fullName evidence="1">Uncharacterized protein</fullName>
    </submittedName>
</protein>
<dbReference type="EMBL" id="SGNZ01000001">
    <property type="protein sequence ID" value="TRA96866.1"/>
    <property type="molecule type" value="Genomic_DNA"/>
</dbReference>
<dbReference type="Proteomes" id="UP000319481">
    <property type="component" value="Unassembled WGS sequence"/>
</dbReference>
<evidence type="ECO:0000313" key="1">
    <source>
        <dbReference type="EMBL" id="TRA96866.1"/>
    </source>
</evidence>
<proteinExistence type="predicted"/>
<name>A0ABY3BWU2_9HYPH</name>
<comment type="caution">
    <text evidence="1">The sequence shown here is derived from an EMBL/GenBank/DDBJ whole genome shotgun (WGS) entry which is preliminary data.</text>
</comment>
<gene>
    <name evidence="1" type="ORF">EXN23_01095</name>
</gene>
<reference evidence="1 2" key="1">
    <citation type="journal article" date="2019" name="Appl. Microbiol. Biotechnol.">
        <title>Differential efficiency of wild type rhizogenic strains for rol gene transformation of plants.</title>
        <authorList>
            <person name="Desmet S."/>
            <person name="De Keyser E."/>
            <person name="Van Vaerenbergh J."/>
            <person name="Baeyen S."/>
            <person name="Van Huylenbroeck J."/>
            <person name="Geelen D."/>
            <person name="Dhooghe E."/>
        </authorList>
    </citation>
    <scope>NUCLEOTIDE SEQUENCE [LARGE SCALE GENOMIC DNA]</scope>
    <source>
        <strain evidence="1 2">GBBC3283</strain>
    </source>
</reference>
<accession>A0ABY3BWU2</accession>
<keyword evidence="2" id="KW-1185">Reference proteome</keyword>
<sequence>MSVDIVLGKWRRKEISELDVYRLTGLRSAAQLADAHIEMIDNERVAREDMMMTPEEYEAEDILAQAYDSYGDILREDPERLPDIIKAITENRRRLASQAAARFNARKRGRSGGENVIAFPR</sequence>
<evidence type="ECO:0000313" key="2">
    <source>
        <dbReference type="Proteomes" id="UP000319481"/>
    </source>
</evidence>
<organism evidence="1 2">
    <name type="scientific">Agrobacterium salinitolerans</name>
    <dbReference type="NCBI Taxonomy" id="1183413"/>
    <lineage>
        <taxon>Bacteria</taxon>
        <taxon>Pseudomonadati</taxon>
        <taxon>Pseudomonadota</taxon>
        <taxon>Alphaproteobacteria</taxon>
        <taxon>Hyphomicrobiales</taxon>
        <taxon>Rhizobiaceae</taxon>
        <taxon>Rhizobium/Agrobacterium group</taxon>
        <taxon>Agrobacterium</taxon>
    </lineage>
</organism>